<feature type="domain" description="Multidrug resistance protein MdtA-like alpha-helical hairpin" evidence="4">
    <location>
        <begin position="104"/>
        <end position="172"/>
    </location>
</feature>
<feature type="domain" description="Multidrug resistance protein MdtA-like barrel-sandwich hybrid" evidence="5">
    <location>
        <begin position="63"/>
        <end position="196"/>
    </location>
</feature>
<dbReference type="InterPro" id="IPR058624">
    <property type="entry name" value="MdtA-like_HH"/>
</dbReference>
<dbReference type="PROSITE" id="PS51257">
    <property type="entry name" value="PROKAR_LIPOPROTEIN"/>
    <property type="match status" value="1"/>
</dbReference>
<organism evidence="8 9">
    <name type="scientific">Agrobacterium tumefaciens</name>
    <dbReference type="NCBI Taxonomy" id="358"/>
    <lineage>
        <taxon>Bacteria</taxon>
        <taxon>Pseudomonadati</taxon>
        <taxon>Pseudomonadota</taxon>
        <taxon>Alphaproteobacteria</taxon>
        <taxon>Hyphomicrobiales</taxon>
        <taxon>Rhizobiaceae</taxon>
        <taxon>Rhizobium/Agrobacterium group</taxon>
        <taxon>Agrobacterium</taxon>
        <taxon>Agrobacterium tumefaciens complex</taxon>
    </lineage>
</organism>
<evidence type="ECO:0000259" key="5">
    <source>
        <dbReference type="Pfam" id="PF25917"/>
    </source>
</evidence>
<dbReference type="Proteomes" id="UP000298649">
    <property type="component" value="Chromosome linear"/>
</dbReference>
<dbReference type="InterPro" id="IPR058626">
    <property type="entry name" value="MdtA-like_b-barrel"/>
</dbReference>
<dbReference type="PANTHER" id="PTHR30158">
    <property type="entry name" value="ACRA/E-RELATED COMPONENT OF DRUG EFFLUX TRANSPORTER"/>
    <property type="match status" value="1"/>
</dbReference>
<protein>
    <submittedName>
        <fullName evidence="8">Efflux RND transporter periplasmic adaptor subunit</fullName>
    </submittedName>
</protein>
<dbReference type="Pfam" id="PF25917">
    <property type="entry name" value="BSH_RND"/>
    <property type="match status" value="1"/>
</dbReference>
<dbReference type="Pfam" id="PF25944">
    <property type="entry name" value="Beta-barrel_RND"/>
    <property type="match status" value="1"/>
</dbReference>
<dbReference type="GO" id="GO:0022857">
    <property type="term" value="F:transmembrane transporter activity"/>
    <property type="evidence" value="ECO:0007669"/>
    <property type="project" value="InterPro"/>
</dbReference>
<name>A0A4D7Z2R9_AGRTU</name>
<dbReference type="SUPFAM" id="SSF111369">
    <property type="entry name" value="HlyD-like secretion proteins"/>
    <property type="match status" value="1"/>
</dbReference>
<dbReference type="AlphaFoldDB" id="A0A4D7Z2R9"/>
<accession>A0A4D7Z2R9</accession>
<evidence type="ECO:0000313" key="9">
    <source>
        <dbReference type="Proteomes" id="UP000298649"/>
    </source>
</evidence>
<dbReference type="GO" id="GO:0030313">
    <property type="term" value="C:cell envelope"/>
    <property type="evidence" value="ECO:0007669"/>
    <property type="project" value="UniProtKB-SubCell"/>
</dbReference>
<dbReference type="Pfam" id="PF25967">
    <property type="entry name" value="RND-MFP_C"/>
    <property type="match status" value="1"/>
</dbReference>
<feature type="domain" description="Multidrug resistance protein MdtA-like C-terminal permuted SH3" evidence="7">
    <location>
        <begin position="303"/>
        <end position="364"/>
    </location>
</feature>
<gene>
    <name evidence="8" type="ORF">CFBP7129_21580</name>
</gene>
<dbReference type="NCBIfam" id="TIGR01730">
    <property type="entry name" value="RND_mfp"/>
    <property type="match status" value="1"/>
</dbReference>
<dbReference type="InterPro" id="IPR058625">
    <property type="entry name" value="MdtA-like_BSH"/>
</dbReference>
<evidence type="ECO:0000259" key="7">
    <source>
        <dbReference type="Pfam" id="PF25967"/>
    </source>
</evidence>
<dbReference type="RefSeq" id="WP_045021436.1">
    <property type="nucleotide sequence ID" value="NZ_CP039923.1"/>
</dbReference>
<reference evidence="8 9" key="1">
    <citation type="submission" date="2019-04" db="EMBL/GenBank/DDBJ databases">
        <title>Complete genome sequence of Agrobacterium tumefaciens CFBP7129.</title>
        <authorList>
            <person name="Haryono M."/>
            <person name="Lin Y.-C."/>
            <person name="Lai E.-M."/>
            <person name="Kuo C.-H."/>
        </authorList>
    </citation>
    <scope>NUCLEOTIDE SEQUENCE [LARGE SCALE GENOMIC DNA]</scope>
    <source>
        <strain evidence="8 9">CFBP7129</strain>
    </source>
</reference>
<evidence type="ECO:0000256" key="3">
    <source>
        <dbReference type="SAM" id="SignalP"/>
    </source>
</evidence>
<evidence type="ECO:0000256" key="1">
    <source>
        <dbReference type="ARBA" id="ARBA00004196"/>
    </source>
</evidence>
<comment type="similarity">
    <text evidence="2">Belongs to the membrane fusion protein (MFP) (TC 8.A.1) family.</text>
</comment>
<dbReference type="Pfam" id="PF25876">
    <property type="entry name" value="HH_MFP_RND"/>
    <property type="match status" value="1"/>
</dbReference>
<sequence length="389" mass="41241">MSRRLRPVASLLIASACVVLASCSDEQKKQVAAPAAKVSVVEIKAEKLPVVTELPGRVAPMVTAGVRPRVTGMVLKRVFQQGTTVREGDVLYIIDPEPFKAKVASAQAALDSAIAGQKLAQQKADRQIQLSQNGVASLETRDTAVAELAQSNADVERARADLRTGQLELQYTEIRAPISGSIGRALVTEGSLVSPTSDVMATIQQIDPVYADFTQPADNMIRLKNAVAEGKLEADASGSALLKLVSAEGRPYPHDGKLLFSEATANAATGQVILRGEFPNPETNLLPGMYVRGRIEQATLDGALAVPEQAIQRDTAGIAQVYIVGADNKVEIHPVSLGWILDGRWVVLQGISAGDRVIVEGFQRIAPGAQVQPEPWSNPALAPQTVNGG</sequence>
<dbReference type="Gene3D" id="2.40.30.170">
    <property type="match status" value="1"/>
</dbReference>
<evidence type="ECO:0000259" key="6">
    <source>
        <dbReference type="Pfam" id="PF25944"/>
    </source>
</evidence>
<dbReference type="FunFam" id="2.40.420.20:FF:000001">
    <property type="entry name" value="Efflux RND transporter periplasmic adaptor subunit"/>
    <property type="match status" value="1"/>
</dbReference>
<feature type="signal peptide" evidence="3">
    <location>
        <begin position="1"/>
        <end position="21"/>
    </location>
</feature>
<dbReference type="Gene3D" id="2.40.420.20">
    <property type="match status" value="1"/>
</dbReference>
<evidence type="ECO:0000313" key="8">
    <source>
        <dbReference type="EMBL" id="QCL96763.1"/>
    </source>
</evidence>
<evidence type="ECO:0000259" key="4">
    <source>
        <dbReference type="Pfam" id="PF25876"/>
    </source>
</evidence>
<evidence type="ECO:0000256" key="2">
    <source>
        <dbReference type="ARBA" id="ARBA00009477"/>
    </source>
</evidence>
<keyword evidence="3" id="KW-0732">Signal</keyword>
<dbReference type="GO" id="GO:0046677">
    <property type="term" value="P:response to antibiotic"/>
    <property type="evidence" value="ECO:0007669"/>
    <property type="project" value="TreeGrafter"/>
</dbReference>
<dbReference type="InterPro" id="IPR058627">
    <property type="entry name" value="MdtA-like_C"/>
</dbReference>
<dbReference type="InterPro" id="IPR006143">
    <property type="entry name" value="RND_pump_MFP"/>
</dbReference>
<comment type="subcellular location">
    <subcellularLocation>
        <location evidence="1">Cell envelope</location>
    </subcellularLocation>
</comment>
<dbReference type="Gene3D" id="1.10.287.470">
    <property type="entry name" value="Helix hairpin bin"/>
    <property type="match status" value="1"/>
</dbReference>
<dbReference type="Gene3D" id="2.40.50.100">
    <property type="match status" value="1"/>
</dbReference>
<dbReference type="PANTHER" id="PTHR30158:SF3">
    <property type="entry name" value="MULTIDRUG EFFLUX PUMP SUBUNIT ACRA-RELATED"/>
    <property type="match status" value="1"/>
</dbReference>
<feature type="chain" id="PRO_5020767241" evidence="3">
    <location>
        <begin position="22"/>
        <end position="389"/>
    </location>
</feature>
<proteinExistence type="inferred from homology"/>
<dbReference type="GO" id="GO:0005886">
    <property type="term" value="C:plasma membrane"/>
    <property type="evidence" value="ECO:0007669"/>
    <property type="project" value="TreeGrafter"/>
</dbReference>
<dbReference type="EMBL" id="CP039923">
    <property type="protein sequence ID" value="QCL96763.1"/>
    <property type="molecule type" value="Genomic_DNA"/>
</dbReference>
<feature type="domain" description="Multidrug resistance protein MdtA-like beta-barrel" evidence="6">
    <location>
        <begin position="208"/>
        <end position="298"/>
    </location>
</feature>